<dbReference type="EMBL" id="CAJNOK010012841">
    <property type="protein sequence ID" value="CAF1172356.1"/>
    <property type="molecule type" value="Genomic_DNA"/>
</dbReference>
<dbReference type="EMBL" id="CAJOBA010034364">
    <property type="protein sequence ID" value="CAF3983630.1"/>
    <property type="molecule type" value="Genomic_DNA"/>
</dbReference>
<evidence type="ECO:0000313" key="7">
    <source>
        <dbReference type="Proteomes" id="UP000677228"/>
    </source>
</evidence>
<dbReference type="Pfam" id="PF01436">
    <property type="entry name" value="NHL"/>
    <property type="match status" value="2"/>
</dbReference>
<proteinExistence type="predicted"/>
<evidence type="ECO:0000256" key="1">
    <source>
        <dbReference type="ARBA" id="ARBA00022729"/>
    </source>
</evidence>
<keyword evidence="3" id="KW-0325">Glycoprotein</keyword>
<feature type="repeat" description="NHL" evidence="4">
    <location>
        <begin position="49"/>
        <end position="85"/>
    </location>
</feature>
<comment type="caution">
    <text evidence="5">The sequence shown here is derived from an EMBL/GenBank/DDBJ whole genome shotgun (WGS) entry which is preliminary data.</text>
</comment>
<dbReference type="AlphaFoldDB" id="A0A8S2EA94"/>
<dbReference type="InterPro" id="IPR001258">
    <property type="entry name" value="NHL_repeat"/>
</dbReference>
<keyword evidence="2" id="KW-0677">Repeat</keyword>
<dbReference type="PROSITE" id="PS51125">
    <property type="entry name" value="NHL"/>
    <property type="match status" value="2"/>
</dbReference>
<evidence type="ECO:0000256" key="4">
    <source>
        <dbReference type="PROSITE-ProRule" id="PRU00504"/>
    </source>
</evidence>
<dbReference type="PANTHER" id="PTHR10680:SF14">
    <property type="entry name" value="PEPTIDYL-GLYCINE ALPHA-AMIDATING MONOOXYGENASE"/>
    <property type="match status" value="1"/>
</dbReference>
<dbReference type="SUPFAM" id="SSF63829">
    <property type="entry name" value="Calcium-dependent phosphotriesterase"/>
    <property type="match status" value="1"/>
</dbReference>
<dbReference type="Proteomes" id="UP000677228">
    <property type="component" value="Unassembled WGS sequence"/>
</dbReference>
<protein>
    <submittedName>
        <fullName evidence="5">Uncharacterized protein</fullName>
    </submittedName>
</protein>
<dbReference type="CDD" id="cd05819">
    <property type="entry name" value="NHL"/>
    <property type="match status" value="1"/>
</dbReference>
<evidence type="ECO:0000256" key="2">
    <source>
        <dbReference type="ARBA" id="ARBA00022737"/>
    </source>
</evidence>
<feature type="repeat" description="NHL" evidence="4">
    <location>
        <begin position="291"/>
        <end position="322"/>
    </location>
</feature>
<dbReference type="Proteomes" id="UP000682733">
    <property type="component" value="Unassembled WGS sequence"/>
</dbReference>
<organism evidence="5 7">
    <name type="scientific">Didymodactylos carnosus</name>
    <dbReference type="NCBI Taxonomy" id="1234261"/>
    <lineage>
        <taxon>Eukaryota</taxon>
        <taxon>Metazoa</taxon>
        <taxon>Spiralia</taxon>
        <taxon>Gnathifera</taxon>
        <taxon>Rotifera</taxon>
        <taxon>Eurotatoria</taxon>
        <taxon>Bdelloidea</taxon>
        <taxon>Philodinida</taxon>
        <taxon>Philodinidae</taxon>
        <taxon>Didymodactylos</taxon>
    </lineage>
</organism>
<evidence type="ECO:0000256" key="3">
    <source>
        <dbReference type="ARBA" id="ARBA00023180"/>
    </source>
</evidence>
<sequence>MRIPICLFCNELKYSDDYSDLRAIETTTTCPFGTWNLNATTVAGGNGVGNAKDQLRWPNDLAIDNNQDIYVADTDNQRIQKWSAGSSSGITVFPTNGFPFSLPTALFLDQNKYLYISDDSNFRILKWAIDGSEAVRIVAGGNGSGDGLNQINSCHGIFVDNNSNVYVSDYYNHRVVKWIPGSSSGIVVAGGNEHGSELNQLFNPMGIFVTSDDVVYVADTLNHRIMKWVPDYLSGVIVAGENGSGSNLNQLKNPSSVSVDLYGNVYASDITNSRIMKWTPGAIDGTIMSSDLSGPFGLKFDKYNNLYVADRDNNRIQKFSFSSTSCNAGEQFMTTTTKQSVLKTMCIITLGFVSWRLIF</sequence>
<dbReference type="Gene3D" id="2.120.10.30">
    <property type="entry name" value="TolB, C-terminal domain"/>
    <property type="match status" value="2"/>
</dbReference>
<dbReference type="Gene3D" id="2.40.10.500">
    <property type="match status" value="1"/>
</dbReference>
<reference evidence="5" key="1">
    <citation type="submission" date="2021-02" db="EMBL/GenBank/DDBJ databases">
        <authorList>
            <person name="Nowell W R."/>
        </authorList>
    </citation>
    <scope>NUCLEOTIDE SEQUENCE</scope>
</reference>
<accession>A0A8S2EA94</accession>
<gene>
    <name evidence="5" type="ORF">OVA965_LOCUS22638</name>
    <name evidence="6" type="ORF">TMI583_LOCUS23350</name>
</gene>
<dbReference type="GO" id="GO:0005576">
    <property type="term" value="C:extracellular region"/>
    <property type="evidence" value="ECO:0007669"/>
    <property type="project" value="TreeGrafter"/>
</dbReference>
<evidence type="ECO:0000313" key="5">
    <source>
        <dbReference type="EMBL" id="CAF1172356.1"/>
    </source>
</evidence>
<keyword evidence="1" id="KW-0732">Signal</keyword>
<evidence type="ECO:0000313" key="6">
    <source>
        <dbReference type="EMBL" id="CAF3983630.1"/>
    </source>
</evidence>
<dbReference type="InterPro" id="IPR011042">
    <property type="entry name" value="6-blade_b-propeller_TolB-like"/>
</dbReference>
<dbReference type="PANTHER" id="PTHR10680">
    <property type="entry name" value="PEPTIDYL-GLYCINE ALPHA-AMIDATING MONOOXYGENASE"/>
    <property type="match status" value="1"/>
</dbReference>
<name>A0A8S2EA94_9BILA</name>